<evidence type="ECO:0000256" key="2">
    <source>
        <dbReference type="SAM" id="Phobius"/>
    </source>
</evidence>
<organism evidence="4 5">
    <name type="scientific">Nothophoma quercina</name>
    <dbReference type="NCBI Taxonomy" id="749835"/>
    <lineage>
        <taxon>Eukaryota</taxon>
        <taxon>Fungi</taxon>
        <taxon>Dikarya</taxon>
        <taxon>Ascomycota</taxon>
        <taxon>Pezizomycotina</taxon>
        <taxon>Dothideomycetes</taxon>
        <taxon>Pleosporomycetidae</taxon>
        <taxon>Pleosporales</taxon>
        <taxon>Pleosporineae</taxon>
        <taxon>Didymellaceae</taxon>
        <taxon>Nothophoma</taxon>
    </lineage>
</organism>
<feature type="transmembrane region" description="Helical" evidence="2">
    <location>
        <begin position="275"/>
        <end position="296"/>
    </location>
</feature>
<dbReference type="EMBL" id="JAKIXB020000007">
    <property type="protein sequence ID" value="KAL1607122.1"/>
    <property type="molecule type" value="Genomic_DNA"/>
</dbReference>
<feature type="region of interest" description="Disordered" evidence="1">
    <location>
        <begin position="1"/>
        <end position="21"/>
    </location>
</feature>
<feature type="transmembrane region" description="Helical" evidence="2">
    <location>
        <begin position="129"/>
        <end position="153"/>
    </location>
</feature>
<sequence>MAPESQKPPALPTLSNDEAGVMGLTEVEPSPVDETPAEFKEGYFPANGAESADGREEFGLPRRTTTTLGLGGSHGPVWWLTRIQKYSSYAFGVFTAFHIANTSLIPLATRSVPEANRYLLLTRPYYQSTIAEPLVVALPLLLHVGSGIALRLYRRRQALQRYGAETRTDKKSIPWPALSGTSLLGYIFLPLASFHVWTTRILPMYMHGDNSLISLSYISHGFATHPFLSFAGFTALVGTGVWHFTWGAAQWLGWKPSQVSAYSEHKDLERKRRWYGINGVAALVASVWLAGGLGIVGRAGKTVGWIGREFDDLYSKVPFMHSP</sequence>
<dbReference type="PANTHER" id="PTHR38409">
    <property type="entry name" value="MDM10-COMPLEMENTING PROTEIN 1"/>
    <property type="match status" value="1"/>
</dbReference>
<keyword evidence="2" id="KW-0812">Transmembrane</keyword>
<comment type="caution">
    <text evidence="4">The sequence shown here is derived from an EMBL/GenBank/DDBJ whole genome shotgun (WGS) entry which is preliminary data.</text>
</comment>
<keyword evidence="2" id="KW-1133">Transmembrane helix</keyword>
<evidence type="ECO:0000313" key="4">
    <source>
        <dbReference type="EMBL" id="KAL1607122.1"/>
    </source>
</evidence>
<evidence type="ECO:0000259" key="3">
    <source>
        <dbReference type="Pfam" id="PF07950"/>
    </source>
</evidence>
<keyword evidence="2" id="KW-0472">Membrane</keyword>
<dbReference type="Proteomes" id="UP001521222">
    <property type="component" value="Unassembled WGS sequence"/>
</dbReference>
<protein>
    <recommendedName>
        <fullName evidence="3">Mitochondrial adapter protein MCP1 transmembrane domain-containing protein</fullName>
    </recommendedName>
</protein>
<evidence type="ECO:0000256" key="1">
    <source>
        <dbReference type="SAM" id="MobiDB-lite"/>
    </source>
</evidence>
<gene>
    <name evidence="4" type="ORF">SLS59_002826</name>
</gene>
<feature type="domain" description="Mitochondrial adapter protein MCP1 transmembrane" evidence="3">
    <location>
        <begin position="190"/>
        <end position="300"/>
    </location>
</feature>
<dbReference type="InterPro" id="IPR039960">
    <property type="entry name" value="MCP1"/>
</dbReference>
<feature type="transmembrane region" description="Helical" evidence="2">
    <location>
        <begin position="227"/>
        <end position="254"/>
    </location>
</feature>
<keyword evidence="5" id="KW-1185">Reference proteome</keyword>
<dbReference type="PANTHER" id="PTHR38409:SF1">
    <property type="entry name" value="MITOCHONDRIAL ADAPTER PROTEIN MCP1"/>
    <property type="match status" value="1"/>
</dbReference>
<reference evidence="4 5" key="1">
    <citation type="submission" date="2024-02" db="EMBL/GenBank/DDBJ databases">
        <title>De novo assembly and annotation of 12 fungi associated with fruit tree decline syndrome in Ontario, Canada.</title>
        <authorList>
            <person name="Sulman M."/>
            <person name="Ellouze W."/>
            <person name="Ilyukhin E."/>
        </authorList>
    </citation>
    <scope>NUCLEOTIDE SEQUENCE [LARGE SCALE GENOMIC DNA]</scope>
    <source>
        <strain evidence="4 5">M97-236</strain>
    </source>
</reference>
<dbReference type="InterPro" id="IPR012472">
    <property type="entry name" value="MCP1_TM"/>
</dbReference>
<feature type="transmembrane region" description="Helical" evidence="2">
    <location>
        <begin position="89"/>
        <end position="109"/>
    </location>
</feature>
<accession>A0ABR3RT70</accession>
<evidence type="ECO:0000313" key="5">
    <source>
        <dbReference type="Proteomes" id="UP001521222"/>
    </source>
</evidence>
<name>A0ABR3RT70_9PLEO</name>
<dbReference type="Pfam" id="PF07950">
    <property type="entry name" value="MCP1_TM"/>
    <property type="match status" value="1"/>
</dbReference>
<proteinExistence type="predicted"/>
<feature type="transmembrane region" description="Helical" evidence="2">
    <location>
        <begin position="173"/>
        <end position="197"/>
    </location>
</feature>